<evidence type="ECO:0000256" key="3">
    <source>
        <dbReference type="ARBA" id="ARBA00022603"/>
    </source>
</evidence>
<evidence type="ECO:0000256" key="5">
    <source>
        <dbReference type="ARBA" id="ARBA00022691"/>
    </source>
</evidence>
<keyword evidence="8" id="KW-1185">Reference proteome</keyword>
<name>A0A4R5M779_9BURK</name>
<evidence type="ECO:0000259" key="6">
    <source>
        <dbReference type="PROSITE" id="PS50280"/>
    </source>
</evidence>
<proteinExistence type="predicted"/>
<organism evidence="7 8">
    <name type="scientific">Paraburkholderia silviterrae</name>
    <dbReference type="NCBI Taxonomy" id="2528715"/>
    <lineage>
        <taxon>Bacteria</taxon>
        <taxon>Pseudomonadati</taxon>
        <taxon>Pseudomonadota</taxon>
        <taxon>Betaproteobacteria</taxon>
        <taxon>Burkholderiales</taxon>
        <taxon>Burkholderiaceae</taxon>
        <taxon>Paraburkholderia</taxon>
    </lineage>
</organism>
<evidence type="ECO:0000313" key="7">
    <source>
        <dbReference type="EMBL" id="TDG21310.1"/>
    </source>
</evidence>
<evidence type="ECO:0000313" key="8">
    <source>
        <dbReference type="Proteomes" id="UP000295722"/>
    </source>
</evidence>
<dbReference type="InterPro" id="IPR046341">
    <property type="entry name" value="SET_dom_sf"/>
</dbReference>
<dbReference type="PANTHER" id="PTHR22884">
    <property type="entry name" value="SET DOMAIN PROTEINS"/>
    <property type="match status" value="1"/>
</dbReference>
<dbReference type="Gene3D" id="2.170.270.10">
    <property type="entry name" value="SET domain"/>
    <property type="match status" value="1"/>
</dbReference>
<keyword evidence="2" id="KW-0158">Chromosome</keyword>
<dbReference type="GO" id="GO:0032259">
    <property type="term" value="P:methylation"/>
    <property type="evidence" value="ECO:0007669"/>
    <property type="project" value="UniProtKB-KW"/>
</dbReference>
<sequence>MPDGEHIKSVIRCDIEYRGLVTTWREASRHYARRDEASHTFLFGLSDGRVIDGGRGGNGARWLNHACTANCDAVEEGGRVYIEAIRNIAPGEERFIDYARAVPSKTKSLSEYACRCRTRHCRGTVLGRAWRDRVRAVDRAA</sequence>
<evidence type="ECO:0000256" key="4">
    <source>
        <dbReference type="ARBA" id="ARBA00022679"/>
    </source>
</evidence>
<protein>
    <submittedName>
        <fullName evidence="7">SET domain-containing protein</fullName>
    </submittedName>
</protein>
<evidence type="ECO:0000256" key="2">
    <source>
        <dbReference type="ARBA" id="ARBA00022454"/>
    </source>
</evidence>
<evidence type="ECO:0000256" key="1">
    <source>
        <dbReference type="ARBA" id="ARBA00004286"/>
    </source>
</evidence>
<dbReference type="AlphaFoldDB" id="A0A4R5M779"/>
<reference evidence="7 8" key="1">
    <citation type="submission" date="2019-03" db="EMBL/GenBank/DDBJ databases">
        <title>Paraburkholderia sp. 4M-K11, isolated from subtropical forest soil.</title>
        <authorList>
            <person name="Gao Z.-H."/>
            <person name="Qiu L.-H."/>
        </authorList>
    </citation>
    <scope>NUCLEOTIDE SEQUENCE [LARGE SCALE GENOMIC DNA]</scope>
    <source>
        <strain evidence="7 8">4M-K11</strain>
    </source>
</reference>
<dbReference type="InterPro" id="IPR050777">
    <property type="entry name" value="SET2_Histone-Lys_MeTrsfase"/>
</dbReference>
<accession>A0A4R5M779</accession>
<comment type="caution">
    <text evidence="7">The sequence shown here is derived from an EMBL/GenBank/DDBJ whole genome shotgun (WGS) entry which is preliminary data.</text>
</comment>
<keyword evidence="3" id="KW-0489">Methyltransferase</keyword>
<dbReference type="EMBL" id="SMRP01000012">
    <property type="protein sequence ID" value="TDG21310.1"/>
    <property type="molecule type" value="Genomic_DNA"/>
</dbReference>
<dbReference type="Proteomes" id="UP000295722">
    <property type="component" value="Unassembled WGS sequence"/>
</dbReference>
<dbReference type="GO" id="GO:0005694">
    <property type="term" value="C:chromosome"/>
    <property type="evidence" value="ECO:0007669"/>
    <property type="project" value="UniProtKB-SubCell"/>
</dbReference>
<dbReference type="SUPFAM" id="SSF82199">
    <property type="entry name" value="SET domain"/>
    <property type="match status" value="1"/>
</dbReference>
<dbReference type="Pfam" id="PF00856">
    <property type="entry name" value="SET"/>
    <property type="match status" value="1"/>
</dbReference>
<keyword evidence="4" id="KW-0808">Transferase</keyword>
<gene>
    <name evidence="7" type="ORF">EYW47_22650</name>
</gene>
<dbReference type="GO" id="GO:0008168">
    <property type="term" value="F:methyltransferase activity"/>
    <property type="evidence" value="ECO:0007669"/>
    <property type="project" value="UniProtKB-KW"/>
</dbReference>
<feature type="domain" description="SET" evidence="6">
    <location>
        <begin position="8"/>
        <end position="99"/>
    </location>
</feature>
<keyword evidence="5" id="KW-0949">S-adenosyl-L-methionine</keyword>
<dbReference type="PROSITE" id="PS50280">
    <property type="entry name" value="SET"/>
    <property type="match status" value="1"/>
</dbReference>
<dbReference type="InterPro" id="IPR001214">
    <property type="entry name" value="SET_dom"/>
</dbReference>
<comment type="subcellular location">
    <subcellularLocation>
        <location evidence="1">Chromosome</location>
    </subcellularLocation>
</comment>
<dbReference type="OrthoDB" id="9790349at2"/>